<dbReference type="OrthoDB" id="696337at2759"/>
<evidence type="ECO:0000313" key="2">
    <source>
        <dbReference type="Proteomes" id="UP000734854"/>
    </source>
</evidence>
<organism evidence="1 2">
    <name type="scientific">Zingiber officinale</name>
    <name type="common">Ginger</name>
    <name type="synonym">Amomum zingiber</name>
    <dbReference type="NCBI Taxonomy" id="94328"/>
    <lineage>
        <taxon>Eukaryota</taxon>
        <taxon>Viridiplantae</taxon>
        <taxon>Streptophyta</taxon>
        <taxon>Embryophyta</taxon>
        <taxon>Tracheophyta</taxon>
        <taxon>Spermatophyta</taxon>
        <taxon>Magnoliopsida</taxon>
        <taxon>Liliopsida</taxon>
        <taxon>Zingiberales</taxon>
        <taxon>Zingiberaceae</taxon>
        <taxon>Zingiber</taxon>
    </lineage>
</organism>
<sequence>MDASFVKRLWHLLRATYVMLLRKGLSKHKLLVNLDLLLKRSKLAGKAIGNFLIHHHNHRNAVGADACSAFSCRSITIDPSLAFYEYSKDFEFSCSNTPSYPSFFLPACQRRHHGLDFGYDADVAAAMVRGLETLSAEMAIAPDDADSTTATPSPVLLSWRNQAGVRRLRVTDSPFPVIREGKDDGGKVDRRAEEFIKEFYEQLRLQKSVPGKPEDGGRRRKTA</sequence>
<gene>
    <name evidence="1" type="ORF">ZIOFF_059973</name>
</gene>
<dbReference type="Proteomes" id="UP000734854">
    <property type="component" value="Unassembled WGS sequence"/>
</dbReference>
<evidence type="ECO:0000313" key="1">
    <source>
        <dbReference type="EMBL" id="KAG6483329.1"/>
    </source>
</evidence>
<proteinExistence type="predicted"/>
<dbReference type="PANTHER" id="PTHR33265">
    <property type="entry name" value="AVR9/CF-9 RAPIDLY ELICITED PROTEIN-RELATED"/>
    <property type="match status" value="1"/>
</dbReference>
<dbReference type="AlphaFoldDB" id="A0A8J5FA07"/>
<keyword evidence="2" id="KW-1185">Reference proteome</keyword>
<comment type="caution">
    <text evidence="1">The sequence shown here is derived from an EMBL/GenBank/DDBJ whole genome shotgun (WGS) entry which is preliminary data.</text>
</comment>
<reference evidence="1 2" key="1">
    <citation type="submission" date="2020-08" db="EMBL/GenBank/DDBJ databases">
        <title>Plant Genome Project.</title>
        <authorList>
            <person name="Zhang R.-G."/>
        </authorList>
    </citation>
    <scope>NUCLEOTIDE SEQUENCE [LARGE SCALE GENOMIC DNA]</scope>
    <source>
        <tissue evidence="1">Rhizome</tissue>
    </source>
</reference>
<dbReference type="PANTHER" id="PTHR33265:SF26">
    <property type="entry name" value="OS06G0554600 PROTEIN"/>
    <property type="match status" value="1"/>
</dbReference>
<evidence type="ECO:0008006" key="3">
    <source>
        <dbReference type="Google" id="ProtNLM"/>
    </source>
</evidence>
<protein>
    <recommendedName>
        <fullName evidence="3">Avr9/Cf-9 rapidly elicited protein 146</fullName>
    </recommendedName>
</protein>
<dbReference type="Pfam" id="PF05553">
    <property type="entry name" value="DUF761"/>
    <property type="match status" value="1"/>
</dbReference>
<dbReference type="InterPro" id="IPR008480">
    <property type="entry name" value="DUF761_pln"/>
</dbReference>
<dbReference type="EMBL" id="JACMSC010000016">
    <property type="protein sequence ID" value="KAG6483329.1"/>
    <property type="molecule type" value="Genomic_DNA"/>
</dbReference>
<accession>A0A8J5FA07</accession>
<name>A0A8J5FA07_ZINOF</name>